<dbReference type="Proteomes" id="UP000278807">
    <property type="component" value="Unassembled WGS sequence"/>
</dbReference>
<dbReference type="AlphaFoldDB" id="A0A3P7SQZ1"/>
<dbReference type="SUPFAM" id="SSF117281">
    <property type="entry name" value="Kelch motif"/>
    <property type="match status" value="1"/>
</dbReference>
<dbReference type="EMBL" id="UZAE01013631">
    <property type="protein sequence ID" value="VDO10676.1"/>
    <property type="molecule type" value="Genomic_DNA"/>
</dbReference>
<dbReference type="InterPro" id="IPR015915">
    <property type="entry name" value="Kelch-typ_b-propeller"/>
</dbReference>
<protein>
    <recommendedName>
        <fullName evidence="3">BACK domain-containing protein</fullName>
    </recommendedName>
</protein>
<dbReference type="InterPro" id="IPR011705">
    <property type="entry name" value="BACK"/>
</dbReference>
<keyword evidence="5" id="KW-1185">Reference proteome</keyword>
<evidence type="ECO:0000256" key="2">
    <source>
        <dbReference type="ARBA" id="ARBA00022737"/>
    </source>
</evidence>
<evidence type="ECO:0000256" key="1">
    <source>
        <dbReference type="ARBA" id="ARBA00022441"/>
    </source>
</evidence>
<dbReference type="SMART" id="SM00612">
    <property type="entry name" value="Kelch"/>
    <property type="match status" value="3"/>
</dbReference>
<proteinExistence type="predicted"/>
<dbReference type="Pfam" id="PF01344">
    <property type="entry name" value="Kelch_1"/>
    <property type="match status" value="1"/>
</dbReference>
<gene>
    <name evidence="4" type="ORF">HNAJ_LOCUS11538</name>
</gene>
<dbReference type="InterPro" id="IPR006652">
    <property type="entry name" value="Kelch_1"/>
</dbReference>
<dbReference type="Pfam" id="PF07707">
    <property type="entry name" value="BACK"/>
    <property type="match status" value="1"/>
</dbReference>
<keyword evidence="2" id="KW-0677">Repeat</keyword>
<reference evidence="4 5" key="1">
    <citation type="submission" date="2018-11" db="EMBL/GenBank/DDBJ databases">
        <authorList>
            <consortium name="Pathogen Informatics"/>
        </authorList>
    </citation>
    <scope>NUCLEOTIDE SEQUENCE [LARGE SCALE GENOMIC DNA]</scope>
</reference>
<name>A0A3P7SQZ1_RODNA</name>
<dbReference type="OrthoDB" id="6253194at2759"/>
<evidence type="ECO:0000259" key="3">
    <source>
        <dbReference type="Pfam" id="PF07707"/>
    </source>
</evidence>
<dbReference type="Gene3D" id="1.25.40.420">
    <property type="match status" value="1"/>
</dbReference>
<accession>A0A3P7SQZ1</accession>
<dbReference type="PANTHER" id="PTHR45632:SF3">
    <property type="entry name" value="KELCH-LIKE PROTEIN 32"/>
    <property type="match status" value="1"/>
</dbReference>
<keyword evidence="1" id="KW-0880">Kelch repeat</keyword>
<dbReference type="Gene3D" id="2.120.10.80">
    <property type="entry name" value="Kelch-type beta propeller"/>
    <property type="match status" value="1"/>
</dbReference>
<organism evidence="4 5">
    <name type="scientific">Rodentolepis nana</name>
    <name type="common">Dwarf tapeworm</name>
    <name type="synonym">Hymenolepis nana</name>
    <dbReference type="NCBI Taxonomy" id="102285"/>
    <lineage>
        <taxon>Eukaryota</taxon>
        <taxon>Metazoa</taxon>
        <taxon>Spiralia</taxon>
        <taxon>Lophotrochozoa</taxon>
        <taxon>Platyhelminthes</taxon>
        <taxon>Cestoda</taxon>
        <taxon>Eucestoda</taxon>
        <taxon>Cyclophyllidea</taxon>
        <taxon>Hymenolepididae</taxon>
        <taxon>Rodentolepis</taxon>
    </lineage>
</organism>
<evidence type="ECO:0000313" key="4">
    <source>
        <dbReference type="EMBL" id="VDO10676.1"/>
    </source>
</evidence>
<feature type="domain" description="BACK" evidence="3">
    <location>
        <begin position="63"/>
        <end position="166"/>
    </location>
</feature>
<sequence length="454" mass="50009">MEATKSKQSHGNGQTLPLKQAKTVGDGIFGRSQKCSQFIYSKLASNYLMLLKSTQLDRLNSINVWSAGSVTSNNDLIGACIPRIACDFERLAPSQSFLQHVGVEQLQLLLQSPWISDGNEVTKFKALCTWMNASSLNCECTKREKNFDRLLELINTKKLQRDFVIETLVNGSDFNLSENARTKMLVGVHGRMADSRCGVLDTFPKLNGSVYTLGGKKRLGESISRVERINPQNGEVTVLQPMIEERSGHSAVARDHAILVFGGYNNRRGAILDSCEEFQPAFNTWVELSPMPTPRYGTGAAHIPGVGDIVVGGCGKIRTLTQSVDKAEIFLTPSSPLGHAGSWCEIAPMLHSRAYPKAEFFNGNVYVAGDFEGSTFSVEMLSLFSNGPPQWTEVINASFRPVSMISFNGSLLFACESNFNFFLNFMSLSLLSAIIRIATLVKPDRNLYGRFSNT</sequence>
<evidence type="ECO:0000313" key="5">
    <source>
        <dbReference type="Proteomes" id="UP000278807"/>
    </source>
</evidence>
<dbReference type="PANTHER" id="PTHR45632">
    <property type="entry name" value="LD33804P"/>
    <property type="match status" value="1"/>
</dbReference>